<feature type="region of interest" description="Disordered" evidence="1">
    <location>
        <begin position="20"/>
        <end position="40"/>
    </location>
</feature>
<sequence length="130" mass="14224">MVVIKAGQGLAIHGEPIRTKSSLNRASRRFDSPNRGLTEPVGAVPNVVEFKSRCDRANRSSGSSYRGSAELVGGRLTSGENWRGSPGPDKWRRGSSEPRQTWLPPKQVVPKVRTPLGGFDRDRLGFNNVV</sequence>
<evidence type="ECO:0000313" key="3">
    <source>
        <dbReference type="Proteomes" id="UP000585474"/>
    </source>
</evidence>
<evidence type="ECO:0000313" key="2">
    <source>
        <dbReference type="EMBL" id="GFZ21612.1"/>
    </source>
</evidence>
<keyword evidence="3" id="KW-1185">Reference proteome</keyword>
<comment type="caution">
    <text evidence="2">The sequence shown here is derived from an EMBL/GenBank/DDBJ whole genome shotgun (WGS) entry which is preliminary data.</text>
</comment>
<proteinExistence type="predicted"/>
<reference evidence="2 3" key="1">
    <citation type="submission" date="2019-07" db="EMBL/GenBank/DDBJ databases">
        <title>De Novo Assembly of kiwifruit Actinidia rufa.</title>
        <authorList>
            <person name="Sugita-Konishi S."/>
            <person name="Sato K."/>
            <person name="Mori E."/>
            <person name="Abe Y."/>
            <person name="Kisaki G."/>
            <person name="Hamano K."/>
            <person name="Suezawa K."/>
            <person name="Otani M."/>
            <person name="Fukuda T."/>
            <person name="Manabe T."/>
            <person name="Gomi K."/>
            <person name="Tabuchi M."/>
            <person name="Akimitsu K."/>
            <person name="Kataoka I."/>
        </authorList>
    </citation>
    <scope>NUCLEOTIDE SEQUENCE [LARGE SCALE GENOMIC DNA]</scope>
    <source>
        <strain evidence="3">cv. Fuchu</strain>
    </source>
</reference>
<accession>A0A7J0HEZ1</accession>
<name>A0A7J0HEZ1_9ERIC</name>
<dbReference type="EMBL" id="BJWL01000029">
    <property type="protein sequence ID" value="GFZ21612.1"/>
    <property type="molecule type" value="Genomic_DNA"/>
</dbReference>
<dbReference type="AlphaFoldDB" id="A0A7J0HEZ1"/>
<evidence type="ECO:0000256" key="1">
    <source>
        <dbReference type="SAM" id="MobiDB-lite"/>
    </source>
</evidence>
<organism evidence="2 3">
    <name type="scientific">Actinidia rufa</name>
    <dbReference type="NCBI Taxonomy" id="165716"/>
    <lineage>
        <taxon>Eukaryota</taxon>
        <taxon>Viridiplantae</taxon>
        <taxon>Streptophyta</taxon>
        <taxon>Embryophyta</taxon>
        <taxon>Tracheophyta</taxon>
        <taxon>Spermatophyta</taxon>
        <taxon>Magnoliopsida</taxon>
        <taxon>eudicotyledons</taxon>
        <taxon>Gunneridae</taxon>
        <taxon>Pentapetalae</taxon>
        <taxon>asterids</taxon>
        <taxon>Ericales</taxon>
        <taxon>Actinidiaceae</taxon>
        <taxon>Actinidia</taxon>
    </lineage>
</organism>
<gene>
    <name evidence="2" type="ORF">Acr_29g0007740</name>
</gene>
<feature type="region of interest" description="Disordered" evidence="1">
    <location>
        <begin position="56"/>
        <end position="117"/>
    </location>
</feature>
<dbReference type="Proteomes" id="UP000585474">
    <property type="component" value="Unassembled WGS sequence"/>
</dbReference>
<protein>
    <submittedName>
        <fullName evidence="2">Uncharacterized protein</fullName>
    </submittedName>
</protein>